<dbReference type="InterPro" id="IPR052570">
    <property type="entry name" value="FliJ"/>
</dbReference>
<organism evidence="12 13">
    <name type="scientific">Cobetia amphilecti</name>
    <dbReference type="NCBI Taxonomy" id="1055104"/>
    <lineage>
        <taxon>Bacteria</taxon>
        <taxon>Pseudomonadati</taxon>
        <taxon>Pseudomonadota</taxon>
        <taxon>Gammaproteobacteria</taxon>
        <taxon>Oceanospirillales</taxon>
        <taxon>Halomonadaceae</taxon>
        <taxon>Cobetia</taxon>
    </lineage>
</organism>
<keyword evidence="7" id="KW-1005">Bacterial flagellum biogenesis</keyword>
<keyword evidence="9" id="KW-0472">Membrane</keyword>
<accession>A0AAP4WZ52</accession>
<evidence type="ECO:0000256" key="8">
    <source>
        <dbReference type="ARBA" id="ARBA00022927"/>
    </source>
</evidence>
<dbReference type="InterPro" id="IPR053716">
    <property type="entry name" value="Flag_assembly_chemotaxis_eff"/>
</dbReference>
<reference evidence="12" key="1">
    <citation type="submission" date="2023-07" db="EMBL/GenBank/DDBJ databases">
        <title>Genome content predicts the carbon catabolic preferences of heterotrophic bacteria.</title>
        <authorList>
            <person name="Gralka M."/>
        </authorList>
    </citation>
    <scope>NUCLEOTIDE SEQUENCE</scope>
    <source>
        <strain evidence="12">C2R13</strain>
    </source>
</reference>
<comment type="caution">
    <text evidence="12">The sequence shown here is derived from an EMBL/GenBank/DDBJ whole genome shotgun (WGS) entry which is preliminary data.</text>
</comment>
<dbReference type="GO" id="GO:0071973">
    <property type="term" value="P:bacterial-type flagellum-dependent cell motility"/>
    <property type="evidence" value="ECO:0007669"/>
    <property type="project" value="InterPro"/>
</dbReference>
<comment type="subcellular location">
    <subcellularLocation>
        <location evidence="1">Cell membrane</location>
        <topology evidence="1">Peripheral membrane protein</topology>
        <orientation evidence="1">Cytoplasmic side</orientation>
    </subcellularLocation>
</comment>
<keyword evidence="4" id="KW-0813">Transport</keyword>
<evidence type="ECO:0000256" key="6">
    <source>
        <dbReference type="ARBA" id="ARBA00022500"/>
    </source>
</evidence>
<dbReference type="InterPro" id="IPR012823">
    <property type="entry name" value="Flagell_FliJ"/>
</dbReference>
<dbReference type="GO" id="GO:0006935">
    <property type="term" value="P:chemotaxis"/>
    <property type="evidence" value="ECO:0007669"/>
    <property type="project" value="UniProtKB-KW"/>
</dbReference>
<evidence type="ECO:0000256" key="1">
    <source>
        <dbReference type="ARBA" id="ARBA00004413"/>
    </source>
</evidence>
<dbReference type="PANTHER" id="PTHR38786">
    <property type="entry name" value="FLAGELLAR FLIJ PROTEIN"/>
    <property type="match status" value="1"/>
</dbReference>
<keyword evidence="5" id="KW-1003">Cell membrane</keyword>
<evidence type="ECO:0000256" key="9">
    <source>
        <dbReference type="ARBA" id="ARBA00023136"/>
    </source>
</evidence>
<evidence type="ECO:0000313" key="13">
    <source>
        <dbReference type="Proteomes" id="UP001170481"/>
    </source>
</evidence>
<dbReference type="PANTHER" id="PTHR38786:SF1">
    <property type="entry name" value="FLAGELLAR FLIJ PROTEIN"/>
    <property type="match status" value="1"/>
</dbReference>
<dbReference type="PRINTS" id="PR01004">
    <property type="entry name" value="FLGFLIJ"/>
</dbReference>
<keyword evidence="12" id="KW-0969">Cilium</keyword>
<dbReference type="GO" id="GO:0015031">
    <property type="term" value="P:protein transport"/>
    <property type="evidence" value="ECO:0007669"/>
    <property type="project" value="UniProtKB-KW"/>
</dbReference>
<proteinExistence type="inferred from homology"/>
<evidence type="ECO:0000256" key="5">
    <source>
        <dbReference type="ARBA" id="ARBA00022475"/>
    </source>
</evidence>
<dbReference type="PIRSF" id="PIRSF019404">
    <property type="entry name" value="FliJ"/>
    <property type="match status" value="1"/>
</dbReference>
<evidence type="ECO:0000313" key="12">
    <source>
        <dbReference type="EMBL" id="MDO6670611.1"/>
    </source>
</evidence>
<dbReference type="GeneID" id="97326469"/>
<evidence type="ECO:0000256" key="7">
    <source>
        <dbReference type="ARBA" id="ARBA00022795"/>
    </source>
</evidence>
<name>A0AAP4WZ52_9GAMM</name>
<dbReference type="Pfam" id="PF02050">
    <property type="entry name" value="FliJ"/>
    <property type="match status" value="1"/>
</dbReference>
<evidence type="ECO:0000256" key="3">
    <source>
        <dbReference type="ARBA" id="ARBA00020392"/>
    </source>
</evidence>
<dbReference type="GO" id="GO:0009288">
    <property type="term" value="C:bacterial-type flagellum"/>
    <property type="evidence" value="ECO:0007669"/>
    <property type="project" value="InterPro"/>
</dbReference>
<evidence type="ECO:0000256" key="4">
    <source>
        <dbReference type="ARBA" id="ARBA00022448"/>
    </source>
</evidence>
<comment type="similarity">
    <text evidence="2">Belongs to the FliJ family.</text>
</comment>
<protein>
    <recommendedName>
        <fullName evidence="3">Flagellar FliJ protein</fullName>
    </recommendedName>
</protein>
<dbReference type="EMBL" id="JAUORK010000001">
    <property type="protein sequence ID" value="MDO6670611.1"/>
    <property type="molecule type" value="Genomic_DNA"/>
</dbReference>
<dbReference type="InterPro" id="IPR018006">
    <property type="entry name" value="Flag_FliJ_proteobac"/>
</dbReference>
<dbReference type="RefSeq" id="WP_153635812.1">
    <property type="nucleotide sequence ID" value="NZ_CP136695.1"/>
</dbReference>
<keyword evidence="12" id="KW-0282">Flagellum</keyword>
<dbReference type="AlphaFoldDB" id="A0AAP4WZ52"/>
<dbReference type="Proteomes" id="UP001170481">
    <property type="component" value="Unassembled WGS sequence"/>
</dbReference>
<keyword evidence="10" id="KW-1006">Bacterial flagellum protein export</keyword>
<gene>
    <name evidence="12" type="primary">fliJ</name>
    <name evidence="12" type="ORF">Q4535_00630</name>
</gene>
<sequence length="149" mass="17059">MAISSSRFDTLTQLSERRRDGAARQLTSQRQRQETAAQQLVTLEQYRLDYCQQMQARLTQGLDPASWHNYQAFIASLDKAIAQCRARVAQEQTQTHHQHQRLVKEQQTHAAWQGLADRASLSAALQARTAEQRQSDEQATQAWLRRANG</sequence>
<keyword evidence="8" id="KW-0653">Protein transport</keyword>
<dbReference type="GO" id="GO:0044781">
    <property type="term" value="P:bacterial-type flagellum organization"/>
    <property type="evidence" value="ECO:0007669"/>
    <property type="project" value="UniProtKB-KW"/>
</dbReference>
<feature type="region of interest" description="Disordered" evidence="11">
    <location>
        <begin position="128"/>
        <end position="149"/>
    </location>
</feature>
<keyword evidence="12" id="KW-0966">Cell projection</keyword>
<dbReference type="NCBIfam" id="TIGR02473">
    <property type="entry name" value="flagell_FliJ"/>
    <property type="match status" value="1"/>
</dbReference>
<dbReference type="GO" id="GO:0005886">
    <property type="term" value="C:plasma membrane"/>
    <property type="evidence" value="ECO:0007669"/>
    <property type="project" value="UniProtKB-SubCell"/>
</dbReference>
<evidence type="ECO:0000256" key="2">
    <source>
        <dbReference type="ARBA" id="ARBA00010004"/>
    </source>
</evidence>
<dbReference type="Gene3D" id="1.10.287.1700">
    <property type="match status" value="1"/>
</dbReference>
<evidence type="ECO:0000256" key="10">
    <source>
        <dbReference type="ARBA" id="ARBA00023225"/>
    </source>
</evidence>
<evidence type="ECO:0000256" key="11">
    <source>
        <dbReference type="SAM" id="MobiDB-lite"/>
    </source>
</evidence>
<keyword evidence="6" id="KW-0145">Chemotaxis</keyword>
<dbReference type="GO" id="GO:0003774">
    <property type="term" value="F:cytoskeletal motor activity"/>
    <property type="evidence" value="ECO:0007669"/>
    <property type="project" value="InterPro"/>
</dbReference>